<feature type="region of interest" description="Disordered" evidence="1">
    <location>
        <begin position="552"/>
        <end position="573"/>
    </location>
</feature>
<feature type="compositionally biased region" description="Polar residues" evidence="1">
    <location>
        <begin position="793"/>
        <end position="804"/>
    </location>
</feature>
<evidence type="ECO:0000313" key="2">
    <source>
        <dbReference type="EMBL" id="MBB5057623.1"/>
    </source>
</evidence>
<organism evidence="2 3">
    <name type="scientific">Granulicella aggregans</name>
    <dbReference type="NCBI Taxonomy" id="474949"/>
    <lineage>
        <taxon>Bacteria</taxon>
        <taxon>Pseudomonadati</taxon>
        <taxon>Acidobacteriota</taxon>
        <taxon>Terriglobia</taxon>
        <taxon>Terriglobales</taxon>
        <taxon>Acidobacteriaceae</taxon>
        <taxon>Granulicella</taxon>
    </lineage>
</organism>
<feature type="region of interest" description="Disordered" evidence="1">
    <location>
        <begin position="588"/>
        <end position="610"/>
    </location>
</feature>
<dbReference type="AlphaFoldDB" id="A0A7W7ZD22"/>
<keyword evidence="3" id="KW-1185">Reference proteome</keyword>
<feature type="region of interest" description="Disordered" evidence="1">
    <location>
        <begin position="201"/>
        <end position="228"/>
    </location>
</feature>
<evidence type="ECO:0000256" key="1">
    <source>
        <dbReference type="SAM" id="MobiDB-lite"/>
    </source>
</evidence>
<accession>A0A7W7ZD22</accession>
<feature type="compositionally biased region" description="Low complexity" evidence="1">
    <location>
        <begin position="476"/>
        <end position="487"/>
    </location>
</feature>
<feature type="region of interest" description="Disordered" evidence="1">
    <location>
        <begin position="476"/>
        <end position="523"/>
    </location>
</feature>
<evidence type="ECO:0008006" key="4">
    <source>
        <dbReference type="Google" id="ProtNLM"/>
    </source>
</evidence>
<dbReference type="EMBL" id="JACHIP010000003">
    <property type="protein sequence ID" value="MBB5057623.1"/>
    <property type="molecule type" value="Genomic_DNA"/>
</dbReference>
<name>A0A7W7ZD22_9BACT</name>
<feature type="compositionally biased region" description="Polar residues" evidence="1">
    <location>
        <begin position="599"/>
        <end position="610"/>
    </location>
</feature>
<reference evidence="2 3" key="1">
    <citation type="submission" date="2020-08" db="EMBL/GenBank/DDBJ databases">
        <title>Genomic Encyclopedia of Type Strains, Phase IV (KMG-V): Genome sequencing to study the core and pangenomes of soil and plant-associated prokaryotes.</title>
        <authorList>
            <person name="Whitman W."/>
        </authorList>
    </citation>
    <scope>NUCLEOTIDE SEQUENCE [LARGE SCALE GENOMIC DNA]</scope>
    <source>
        <strain evidence="2 3">M8UP14</strain>
    </source>
</reference>
<protein>
    <recommendedName>
        <fullName evidence="4">Flagellar hook-length control protein FliK</fullName>
    </recommendedName>
</protein>
<dbReference type="RefSeq" id="WP_184216655.1">
    <property type="nucleotide sequence ID" value="NZ_JACHIP010000003.1"/>
</dbReference>
<evidence type="ECO:0000313" key="3">
    <source>
        <dbReference type="Proteomes" id="UP000540989"/>
    </source>
</evidence>
<gene>
    <name evidence="2" type="ORF">HDF16_002329</name>
</gene>
<feature type="region of interest" description="Disordered" evidence="1">
    <location>
        <begin position="787"/>
        <end position="873"/>
    </location>
</feature>
<proteinExistence type="predicted"/>
<feature type="compositionally biased region" description="Polar residues" evidence="1">
    <location>
        <begin position="852"/>
        <end position="873"/>
    </location>
</feature>
<dbReference type="Proteomes" id="UP000540989">
    <property type="component" value="Unassembled WGS sequence"/>
</dbReference>
<sequence>MITPVLDLQGASQLIDRTGLETAPVDGSSGDFGAAFTASLSTTPSAAGSAGSKEFVVATGQRQATPSQLGGTAQTTVAKTSATTNKSSQTTAGQKVGVGTRIQFRDDAGDESVESLQRASGLVAAAVATKSTDLPVAADKSISSKAGAQVATEASDSLDFLAEAQKIAVAGIKSSSYRLAGSELQELQAGGTGTAKQVTAKTSQSGFKVDGSQTAEKSKASGQVSDQVASQPLLPATSLITSDLLVASLAAGASGSHSSKTATASKAQVESITAASGASSADLSGQSVQRHLGATNVDAPKTVASLQGGESGGKSGVVAAWGSVEPTIVAAASGAVSKGRQLPVETPQVEPAVHAQSVPETPDSALSNAALPTGVLPHNLNRSTAILAPTELTVSGEQRVSPVTHDLTGDGSGTRSGLAGVSHLAPVSAGVSANGSQPVVTASTTSLAANVHSELATSSSTAVKTTGEVASTHSFATSASHAATPTSGVSGRPVAPLEPSGAIRPVPKGTEAETVSQDPPVVPGAVSELRHSVRASLDLKSASAQALSGATAAAGTVSGTPPPASRAASATERAKAVGASGAAAAQAATSLSSKDNNDHGVSSDSSDNLASVGTGGSAVVAIANHVTPHEVFNAAGGGVATVSALSSQGVPQGTGVAAISTTAPVRGALSGQGSLGVTAAPELGHPASALRTAIGSEPHQTLEATPTSLEVGVHSGTEGWLKIRAEVGGEGQVSASLAATSASGDQMLKGQLPALNAYLHSEQMSVTASVAERTGIAHGAATHDAGGAALQAGTGSSSGQNASLLHSGGNPGMAGHGSRSQGDAPGTAPVQSHSAGDGQTGFEAGYDRGAVSDTSALPSTVADSSGQWLNVRV</sequence>
<comment type="caution">
    <text evidence="2">The sequence shown here is derived from an EMBL/GenBank/DDBJ whole genome shotgun (WGS) entry which is preliminary data.</text>
</comment>